<comment type="cofactor">
    <cofactor evidence="5">
        <name>a divalent metal cation</name>
        <dbReference type="ChEBI" id="CHEBI:60240"/>
    </cofactor>
    <text evidence="5">Binds 1 divalent metal cation per subunit.</text>
</comment>
<evidence type="ECO:0000256" key="3">
    <source>
        <dbReference type="ARBA" id="ARBA00022723"/>
    </source>
</evidence>
<keyword evidence="5" id="KW-0547">Nucleotide-binding</keyword>
<organism evidence="7 8">
    <name type="scientific">Hoylesella saccharolytica F0055</name>
    <dbReference type="NCBI Taxonomy" id="1127699"/>
    <lineage>
        <taxon>Bacteria</taxon>
        <taxon>Pseudomonadati</taxon>
        <taxon>Bacteroidota</taxon>
        <taxon>Bacteroidia</taxon>
        <taxon>Bacteroidales</taxon>
        <taxon>Prevotellaceae</taxon>
        <taxon>Hoylesella</taxon>
    </lineage>
</organism>
<dbReference type="HAMAP" id="MF_00060">
    <property type="entry name" value="SurE"/>
    <property type="match status" value="1"/>
</dbReference>
<feature type="binding site" evidence="5">
    <location>
        <position position="12"/>
    </location>
    <ligand>
        <name>a divalent metal cation</name>
        <dbReference type="ChEBI" id="CHEBI:60240"/>
    </ligand>
</feature>
<proteinExistence type="inferred from homology"/>
<evidence type="ECO:0000313" key="7">
    <source>
        <dbReference type="EMBL" id="EKX99503.1"/>
    </source>
</evidence>
<dbReference type="EMBL" id="AMEP01000101">
    <property type="protein sequence ID" value="EKX99503.1"/>
    <property type="molecule type" value="Genomic_DNA"/>
</dbReference>
<dbReference type="HOGENOM" id="CLU_045192_1_0_10"/>
<feature type="binding site" evidence="5">
    <location>
        <position position="42"/>
    </location>
    <ligand>
        <name>a divalent metal cation</name>
        <dbReference type="ChEBI" id="CHEBI:60240"/>
    </ligand>
</feature>
<keyword evidence="5" id="KW-0963">Cytoplasm</keyword>
<dbReference type="NCBIfam" id="TIGR00087">
    <property type="entry name" value="surE"/>
    <property type="match status" value="1"/>
</dbReference>
<reference evidence="7 8" key="1">
    <citation type="submission" date="2012-05" db="EMBL/GenBank/DDBJ databases">
        <authorList>
            <person name="Weinstock G."/>
            <person name="Sodergren E."/>
            <person name="Lobos E.A."/>
            <person name="Fulton L."/>
            <person name="Fulton R."/>
            <person name="Courtney L."/>
            <person name="Fronick C."/>
            <person name="O'Laughlin M."/>
            <person name="Godfrey J."/>
            <person name="Wilson R.M."/>
            <person name="Miner T."/>
            <person name="Farmer C."/>
            <person name="Delehaunty K."/>
            <person name="Cordes M."/>
            <person name="Minx P."/>
            <person name="Tomlinson C."/>
            <person name="Chen J."/>
            <person name="Wollam A."/>
            <person name="Pepin K.H."/>
            <person name="Bhonagiri V."/>
            <person name="Zhang X."/>
            <person name="Suruliraj S."/>
            <person name="Warren W."/>
            <person name="Mitreva M."/>
            <person name="Mardis E.R."/>
            <person name="Wilson R.K."/>
        </authorList>
    </citation>
    <scope>NUCLEOTIDE SEQUENCE [LARGE SCALE GENOMIC DNA]</scope>
    <source>
        <strain evidence="7 8">F0055</strain>
    </source>
</reference>
<dbReference type="GO" id="GO:0005737">
    <property type="term" value="C:cytoplasm"/>
    <property type="evidence" value="ECO:0007669"/>
    <property type="project" value="UniProtKB-SubCell"/>
</dbReference>
<dbReference type="AlphaFoldDB" id="L1N7K5"/>
<dbReference type="InterPro" id="IPR036523">
    <property type="entry name" value="SurE-like_sf"/>
</dbReference>
<comment type="subcellular location">
    <subcellularLocation>
        <location evidence="5">Cytoplasm</location>
    </subcellularLocation>
</comment>
<protein>
    <recommendedName>
        <fullName evidence="5">5'-nucleotidase SurE</fullName>
        <ecNumber evidence="5">3.1.3.5</ecNumber>
    </recommendedName>
    <alternativeName>
        <fullName evidence="5">Nucleoside 5'-monophosphate phosphohydrolase</fullName>
    </alternativeName>
</protein>
<name>L1N7K5_9BACT</name>
<evidence type="ECO:0000256" key="2">
    <source>
        <dbReference type="ARBA" id="ARBA00011062"/>
    </source>
</evidence>
<dbReference type="PATRIC" id="fig|1127699.3.peg.1568"/>
<keyword evidence="4 5" id="KW-0378">Hydrolase</keyword>
<comment type="catalytic activity">
    <reaction evidence="1 5">
        <text>a ribonucleoside 5'-phosphate + H2O = a ribonucleoside + phosphate</text>
        <dbReference type="Rhea" id="RHEA:12484"/>
        <dbReference type="ChEBI" id="CHEBI:15377"/>
        <dbReference type="ChEBI" id="CHEBI:18254"/>
        <dbReference type="ChEBI" id="CHEBI:43474"/>
        <dbReference type="ChEBI" id="CHEBI:58043"/>
        <dbReference type="EC" id="3.1.3.5"/>
    </reaction>
</comment>
<sequence length="262" mass="29210">MKKPFILISNDDGYHAKGLRSLVEILSDMADVLVCAPEAGRSGYAGAFSVSSPLVLKRRKDIAGAMVWSCSGTPVDCIKLAFSEFCQQRKPDLIISGINHGDNSAVNVHYSGTMGAVIEGCIKHVPSIGFSLCDYREDADFSPLRSCVRTLLLRVLKEGLPDGVCLNVNFPQASVFKGVKICRMNRGVWVKECEKMHHPRGYEYFWITGEFISEEPEAEDTDRWALDNNYVAVTPTKVDVTDYVTMDRLKQWEMGLELEMKG</sequence>
<dbReference type="GO" id="GO:0008253">
    <property type="term" value="F:5'-nucleotidase activity"/>
    <property type="evidence" value="ECO:0007669"/>
    <property type="project" value="UniProtKB-UniRule"/>
</dbReference>
<dbReference type="PANTHER" id="PTHR30457:SF0">
    <property type="entry name" value="PHOSPHATASE, PUTATIVE (AFU_ORTHOLOGUE AFUA_4G01070)-RELATED"/>
    <property type="match status" value="1"/>
</dbReference>
<dbReference type="Proteomes" id="UP000010433">
    <property type="component" value="Unassembled WGS sequence"/>
</dbReference>
<evidence type="ECO:0000256" key="1">
    <source>
        <dbReference type="ARBA" id="ARBA00000815"/>
    </source>
</evidence>
<dbReference type="PANTHER" id="PTHR30457">
    <property type="entry name" value="5'-NUCLEOTIDASE SURE"/>
    <property type="match status" value="1"/>
</dbReference>
<evidence type="ECO:0000256" key="5">
    <source>
        <dbReference type="HAMAP-Rule" id="MF_00060"/>
    </source>
</evidence>
<keyword evidence="3 5" id="KW-0479">Metal-binding</keyword>
<keyword evidence="8" id="KW-1185">Reference proteome</keyword>
<gene>
    <name evidence="5" type="primary">surE</name>
    <name evidence="7" type="ORF">HMPREF9151_01700</name>
</gene>
<dbReference type="InterPro" id="IPR030048">
    <property type="entry name" value="SurE"/>
</dbReference>
<evidence type="ECO:0000259" key="6">
    <source>
        <dbReference type="Pfam" id="PF01975"/>
    </source>
</evidence>
<dbReference type="Pfam" id="PF01975">
    <property type="entry name" value="SurE"/>
    <property type="match status" value="1"/>
</dbReference>
<dbReference type="RefSeq" id="WP_009163004.1">
    <property type="nucleotide sequence ID" value="NZ_KB291003.1"/>
</dbReference>
<feature type="binding site" evidence="5">
    <location>
        <position position="11"/>
    </location>
    <ligand>
        <name>a divalent metal cation</name>
        <dbReference type="ChEBI" id="CHEBI:60240"/>
    </ligand>
</feature>
<comment type="caution">
    <text evidence="7">The sequence shown here is derived from an EMBL/GenBank/DDBJ whole genome shotgun (WGS) entry which is preliminary data.</text>
</comment>
<feature type="binding site" evidence="5">
    <location>
        <position position="99"/>
    </location>
    <ligand>
        <name>a divalent metal cation</name>
        <dbReference type="ChEBI" id="CHEBI:60240"/>
    </ligand>
</feature>
<evidence type="ECO:0000313" key="8">
    <source>
        <dbReference type="Proteomes" id="UP000010433"/>
    </source>
</evidence>
<dbReference type="Gene3D" id="3.40.1210.10">
    <property type="entry name" value="Survival protein SurE-like phosphatase/nucleotidase"/>
    <property type="match status" value="1"/>
</dbReference>
<evidence type="ECO:0000256" key="4">
    <source>
        <dbReference type="ARBA" id="ARBA00022801"/>
    </source>
</evidence>
<accession>L1N7K5</accession>
<dbReference type="GO" id="GO:0000166">
    <property type="term" value="F:nucleotide binding"/>
    <property type="evidence" value="ECO:0007669"/>
    <property type="project" value="UniProtKB-KW"/>
</dbReference>
<dbReference type="InterPro" id="IPR002828">
    <property type="entry name" value="SurE-like_Pase/nucleotidase"/>
</dbReference>
<dbReference type="SUPFAM" id="SSF64167">
    <property type="entry name" value="SurE-like"/>
    <property type="match status" value="1"/>
</dbReference>
<dbReference type="STRING" id="1127699.HMPREF9151_01700"/>
<comment type="similarity">
    <text evidence="2 5">Belongs to the SurE nucleotidase family.</text>
</comment>
<comment type="function">
    <text evidence="5">Nucleotidase that shows phosphatase activity on nucleoside 5'-monophosphates.</text>
</comment>
<dbReference type="GO" id="GO:0046872">
    <property type="term" value="F:metal ion binding"/>
    <property type="evidence" value="ECO:0007669"/>
    <property type="project" value="UniProtKB-UniRule"/>
</dbReference>
<dbReference type="EC" id="3.1.3.5" evidence="5"/>
<feature type="domain" description="Survival protein SurE-like phosphatase/nucleotidase" evidence="6">
    <location>
        <begin position="6"/>
        <end position="189"/>
    </location>
</feature>
<dbReference type="NCBIfam" id="NF001492">
    <property type="entry name" value="PRK00346.2-2"/>
    <property type="match status" value="1"/>
</dbReference>